<protein>
    <submittedName>
        <fullName evidence="5">Methyl-accepting chemotaxis protein</fullName>
    </submittedName>
</protein>
<dbReference type="InterPro" id="IPR004090">
    <property type="entry name" value="Chemotax_Me-accpt_rcpt"/>
</dbReference>
<keyword evidence="1" id="KW-0145">Chemotaxis</keyword>
<organism evidence="5 6">
    <name type="scientific">Roseovarius litoreus</name>
    <dbReference type="NCBI Taxonomy" id="1155722"/>
    <lineage>
        <taxon>Bacteria</taxon>
        <taxon>Pseudomonadati</taxon>
        <taxon>Pseudomonadota</taxon>
        <taxon>Alphaproteobacteria</taxon>
        <taxon>Rhodobacterales</taxon>
        <taxon>Roseobacteraceae</taxon>
        <taxon>Roseovarius</taxon>
    </lineage>
</organism>
<evidence type="ECO:0000313" key="5">
    <source>
        <dbReference type="EMBL" id="SHL68783.1"/>
    </source>
</evidence>
<dbReference type="Gene3D" id="1.10.287.950">
    <property type="entry name" value="Methyl-accepting chemotaxis protein"/>
    <property type="match status" value="1"/>
</dbReference>
<dbReference type="Pfam" id="PF13188">
    <property type="entry name" value="PAS_8"/>
    <property type="match status" value="1"/>
</dbReference>
<dbReference type="EMBL" id="FRCB01000002">
    <property type="protein sequence ID" value="SHL68783.1"/>
    <property type="molecule type" value="Genomic_DNA"/>
</dbReference>
<dbReference type="GO" id="GO:0006935">
    <property type="term" value="P:chemotaxis"/>
    <property type="evidence" value="ECO:0007669"/>
    <property type="project" value="UniProtKB-KW"/>
</dbReference>
<feature type="domain" description="Methyl-accepting transducer" evidence="4">
    <location>
        <begin position="283"/>
        <end position="505"/>
    </location>
</feature>
<evidence type="ECO:0000259" key="4">
    <source>
        <dbReference type="PROSITE" id="PS50111"/>
    </source>
</evidence>
<dbReference type="RefSeq" id="WP_188129873.1">
    <property type="nucleotide sequence ID" value="NZ_FRCB01000002.1"/>
</dbReference>
<comment type="similarity">
    <text evidence="2">Belongs to the methyl-accepting chemotaxis (MCP) protein family.</text>
</comment>
<accession>A0A1M7CNR0</accession>
<dbReference type="Pfam" id="PF00015">
    <property type="entry name" value="MCPsignal"/>
    <property type="match status" value="1"/>
</dbReference>
<dbReference type="Proteomes" id="UP000322545">
    <property type="component" value="Unassembled WGS sequence"/>
</dbReference>
<dbReference type="InterPro" id="IPR004089">
    <property type="entry name" value="MCPsignal_dom"/>
</dbReference>
<name>A0A1M7CNR0_9RHOB</name>
<evidence type="ECO:0000256" key="2">
    <source>
        <dbReference type="ARBA" id="ARBA00029447"/>
    </source>
</evidence>
<dbReference type="Gene3D" id="3.30.450.20">
    <property type="entry name" value="PAS domain"/>
    <property type="match status" value="1"/>
</dbReference>
<keyword evidence="6" id="KW-1185">Reference proteome</keyword>
<sequence length="556" mass="59968">MSENQRKTDTWKPADPLEALDHLSNPVMIADQDMVIRYVNKAAIEMFRLIEADIRKDLPHFKADDVVGKAIDVFHKNPSYQRNIMDNMRAPHDGAFTVGGKRLAFKATPRFDKNNKATAIIVEWQDNTAAAEYALQLDKLVGGLRQMSSAHVEGYISQRIAAEDLSGDFADVANLVNAMVEGHISRKRLMVSCLKSLAEGDFEFVMEKLPNEQAFLNDAVESARDAFRNVTSEIEQVALAMAHGQLDRHIDPNKFQGSYRAIIDAMATAYGGLNSTLADIKSQAGQIVSATNEVNASARNLAATSQVQSSAVEEISSSVEETDAVVRANADASQTMLKVVQSADEIGTRGLKTVDDMAEAMQSIRNSSVEIAKIIKVIDEIAFQTNLLSLNAAVEAARAGEHGRGFAVVAQEVRNLAQRSAKAARETADLIEAATANVERGVKGSEASEDAFKKISAEVKKIEETAHQIALSSREQAEGIAQISQAVGELSKTGMEVSAQSEELATAASQMEAATDGVNNRLSRFSLRERADAAGGSADLMAGLSTQARHALSSMT</sequence>
<dbReference type="PANTHER" id="PTHR43531">
    <property type="entry name" value="PROTEIN ICFG"/>
    <property type="match status" value="1"/>
</dbReference>
<dbReference type="InterPro" id="IPR041395">
    <property type="entry name" value="McpB_HAMP_3rd"/>
</dbReference>
<dbReference type="SMART" id="SM00283">
    <property type="entry name" value="MA"/>
    <property type="match status" value="1"/>
</dbReference>
<dbReference type="AlphaFoldDB" id="A0A1M7CNR0"/>
<dbReference type="Pfam" id="PF18575">
    <property type="entry name" value="HAMP_N3"/>
    <property type="match status" value="1"/>
</dbReference>
<proteinExistence type="inferred from homology"/>
<keyword evidence="3" id="KW-0807">Transducer</keyword>
<evidence type="ECO:0000313" key="6">
    <source>
        <dbReference type="Proteomes" id="UP000322545"/>
    </source>
</evidence>
<evidence type="ECO:0000256" key="3">
    <source>
        <dbReference type="PROSITE-ProRule" id="PRU00284"/>
    </source>
</evidence>
<dbReference type="GO" id="GO:0007165">
    <property type="term" value="P:signal transduction"/>
    <property type="evidence" value="ECO:0007669"/>
    <property type="project" value="UniProtKB-KW"/>
</dbReference>
<dbReference type="PRINTS" id="PR00260">
    <property type="entry name" value="CHEMTRNSDUCR"/>
</dbReference>
<dbReference type="CDD" id="cd11386">
    <property type="entry name" value="MCP_signal"/>
    <property type="match status" value="1"/>
</dbReference>
<evidence type="ECO:0000256" key="1">
    <source>
        <dbReference type="ARBA" id="ARBA00022500"/>
    </source>
</evidence>
<dbReference type="PANTHER" id="PTHR43531:SF11">
    <property type="entry name" value="METHYL-ACCEPTING CHEMOTAXIS PROTEIN 3"/>
    <property type="match status" value="1"/>
</dbReference>
<dbReference type="GO" id="GO:0005886">
    <property type="term" value="C:plasma membrane"/>
    <property type="evidence" value="ECO:0007669"/>
    <property type="project" value="TreeGrafter"/>
</dbReference>
<dbReference type="SUPFAM" id="SSF58104">
    <property type="entry name" value="Methyl-accepting chemotaxis protein (MCP) signaling domain"/>
    <property type="match status" value="1"/>
</dbReference>
<dbReference type="InterPro" id="IPR000014">
    <property type="entry name" value="PAS"/>
</dbReference>
<dbReference type="InterPro" id="IPR051310">
    <property type="entry name" value="MCP_chemotaxis"/>
</dbReference>
<reference evidence="5 6" key="1">
    <citation type="submission" date="2016-11" db="EMBL/GenBank/DDBJ databases">
        <authorList>
            <person name="Varghese N."/>
            <person name="Submissions S."/>
        </authorList>
    </citation>
    <scope>NUCLEOTIDE SEQUENCE [LARGE SCALE GENOMIC DNA]</scope>
    <source>
        <strain evidence="5 6">DSM 28249</strain>
    </source>
</reference>
<dbReference type="GO" id="GO:0004888">
    <property type="term" value="F:transmembrane signaling receptor activity"/>
    <property type="evidence" value="ECO:0007669"/>
    <property type="project" value="InterPro"/>
</dbReference>
<dbReference type="PROSITE" id="PS50111">
    <property type="entry name" value="CHEMOTAXIS_TRANSDUC_2"/>
    <property type="match status" value="1"/>
</dbReference>
<gene>
    <name evidence="5" type="ORF">SAMN05443432_102231</name>
</gene>